<dbReference type="PANTHER" id="PTHR11067">
    <property type="entry name" value="INOSINE TRIPHOSPHATE PYROPHOSPHATASE/HAM1 PROTEIN"/>
    <property type="match status" value="1"/>
</dbReference>
<comment type="subunit">
    <text evidence="2 10">Homodimer.</text>
</comment>
<feature type="binding site" evidence="10">
    <location>
        <position position="171"/>
    </location>
    <ligand>
        <name>substrate</name>
    </ligand>
</feature>
<dbReference type="GO" id="GO:0036220">
    <property type="term" value="F:ITP diphosphatase activity"/>
    <property type="evidence" value="ECO:0007669"/>
    <property type="project" value="UniProtKB-UniRule"/>
</dbReference>
<organism evidence="12 13">
    <name type="scientific">Pedobacter psychroterrae</name>
    <dbReference type="NCBI Taxonomy" id="2530453"/>
    <lineage>
        <taxon>Bacteria</taxon>
        <taxon>Pseudomonadati</taxon>
        <taxon>Bacteroidota</taxon>
        <taxon>Sphingobacteriia</taxon>
        <taxon>Sphingobacteriales</taxon>
        <taxon>Sphingobacteriaceae</taxon>
        <taxon>Pedobacter</taxon>
    </lineage>
</organism>
<feature type="active site" description="Proton acceptor" evidence="10">
    <location>
        <position position="69"/>
    </location>
</feature>
<dbReference type="NCBIfam" id="TIGR00042">
    <property type="entry name" value="RdgB/HAM1 family non-canonical purine NTP pyrophosphatase"/>
    <property type="match status" value="1"/>
</dbReference>
<comment type="caution">
    <text evidence="12">The sequence shown here is derived from an EMBL/GenBank/DDBJ whole genome shotgun (WGS) entry which is preliminary data.</text>
</comment>
<dbReference type="CDD" id="cd00515">
    <property type="entry name" value="HAM1"/>
    <property type="match status" value="1"/>
</dbReference>
<dbReference type="FunFam" id="3.90.950.10:FF:000001">
    <property type="entry name" value="dITP/XTP pyrophosphatase"/>
    <property type="match status" value="1"/>
</dbReference>
<dbReference type="GO" id="GO:0009146">
    <property type="term" value="P:purine nucleoside triphosphate catabolic process"/>
    <property type="evidence" value="ECO:0007669"/>
    <property type="project" value="UniProtKB-UniRule"/>
</dbReference>
<evidence type="ECO:0000256" key="8">
    <source>
        <dbReference type="ARBA" id="ARBA00051875"/>
    </source>
</evidence>
<comment type="catalytic activity">
    <reaction evidence="8 10">
        <text>dITP + H2O = dIMP + diphosphate + H(+)</text>
        <dbReference type="Rhea" id="RHEA:28342"/>
        <dbReference type="ChEBI" id="CHEBI:15377"/>
        <dbReference type="ChEBI" id="CHEBI:15378"/>
        <dbReference type="ChEBI" id="CHEBI:33019"/>
        <dbReference type="ChEBI" id="CHEBI:61194"/>
        <dbReference type="ChEBI" id="CHEBI:61382"/>
        <dbReference type="EC" id="3.6.1.66"/>
    </reaction>
</comment>
<dbReference type="OrthoDB" id="9807456at2"/>
<evidence type="ECO:0000256" key="3">
    <source>
        <dbReference type="ARBA" id="ARBA00022723"/>
    </source>
</evidence>
<name>A0A4R0NWQ4_9SPHI</name>
<dbReference type="InterPro" id="IPR020922">
    <property type="entry name" value="dITP/XTP_pyrophosphatase"/>
</dbReference>
<evidence type="ECO:0000313" key="13">
    <source>
        <dbReference type="Proteomes" id="UP000293347"/>
    </source>
</evidence>
<evidence type="ECO:0000256" key="6">
    <source>
        <dbReference type="ARBA" id="ARBA00022842"/>
    </source>
</evidence>
<dbReference type="GO" id="GO:0035870">
    <property type="term" value="F:dITP diphosphatase activity"/>
    <property type="evidence" value="ECO:0007669"/>
    <property type="project" value="UniProtKB-UniRule"/>
</dbReference>
<evidence type="ECO:0000256" key="9">
    <source>
        <dbReference type="ARBA" id="ARBA00052017"/>
    </source>
</evidence>
<keyword evidence="3 10" id="KW-0479">Metal-binding</keyword>
<dbReference type="InterPro" id="IPR002637">
    <property type="entry name" value="RdgB/HAM1"/>
</dbReference>
<evidence type="ECO:0000256" key="1">
    <source>
        <dbReference type="ARBA" id="ARBA00008023"/>
    </source>
</evidence>
<dbReference type="EMBL" id="SJSL01000001">
    <property type="protein sequence ID" value="TCD04035.1"/>
    <property type="molecule type" value="Genomic_DNA"/>
</dbReference>
<evidence type="ECO:0000256" key="4">
    <source>
        <dbReference type="ARBA" id="ARBA00022741"/>
    </source>
</evidence>
<dbReference type="SUPFAM" id="SSF52972">
    <property type="entry name" value="ITPase-like"/>
    <property type="match status" value="1"/>
</dbReference>
<dbReference type="Gene3D" id="3.90.950.10">
    <property type="match status" value="1"/>
</dbReference>
<evidence type="ECO:0000256" key="5">
    <source>
        <dbReference type="ARBA" id="ARBA00022801"/>
    </source>
</evidence>
<feature type="binding site" evidence="10">
    <location>
        <begin position="8"/>
        <end position="13"/>
    </location>
    <ligand>
        <name>substrate</name>
    </ligand>
</feature>
<evidence type="ECO:0000256" key="7">
    <source>
        <dbReference type="ARBA" id="ARBA00023080"/>
    </source>
</evidence>
<comment type="similarity">
    <text evidence="1 10 11">Belongs to the HAM1 NTPase family.</text>
</comment>
<dbReference type="Pfam" id="PF01725">
    <property type="entry name" value="Ham1p_like"/>
    <property type="match status" value="1"/>
</dbReference>
<dbReference type="GO" id="GO:0046872">
    <property type="term" value="F:metal ion binding"/>
    <property type="evidence" value="ECO:0007669"/>
    <property type="project" value="UniProtKB-KW"/>
</dbReference>
<feature type="binding site" evidence="10">
    <location>
        <begin position="176"/>
        <end position="177"/>
    </location>
    <ligand>
        <name>substrate</name>
    </ligand>
</feature>
<keyword evidence="4 10" id="KW-0547">Nucleotide-binding</keyword>
<keyword evidence="5 10" id="KW-0378">Hydrolase</keyword>
<feature type="binding site" evidence="10">
    <location>
        <position position="69"/>
    </location>
    <ligand>
        <name>Mg(2+)</name>
        <dbReference type="ChEBI" id="CHEBI:18420"/>
    </ligand>
</feature>
<feature type="binding site" evidence="10">
    <location>
        <begin position="148"/>
        <end position="151"/>
    </location>
    <ligand>
        <name>substrate</name>
    </ligand>
</feature>
<dbReference type="PANTHER" id="PTHR11067:SF9">
    <property type="entry name" value="INOSINE TRIPHOSPHATE PYROPHOSPHATASE"/>
    <property type="match status" value="1"/>
</dbReference>
<reference evidence="12 13" key="1">
    <citation type="submission" date="2019-02" db="EMBL/GenBank/DDBJ databases">
        <title>Pedobacter sp. RP-1-14 sp. nov., isolated from Arctic soil.</title>
        <authorList>
            <person name="Dahal R.H."/>
        </authorList>
    </citation>
    <scope>NUCLEOTIDE SEQUENCE [LARGE SCALE GENOMIC DNA]</scope>
    <source>
        <strain evidence="12 13">RP-1-14</strain>
    </source>
</reference>
<dbReference type="RefSeq" id="WP_131595211.1">
    <property type="nucleotide sequence ID" value="NZ_SJSL01000001.1"/>
</dbReference>
<evidence type="ECO:0000256" key="10">
    <source>
        <dbReference type="HAMAP-Rule" id="MF_01405"/>
    </source>
</evidence>
<proteinExistence type="inferred from homology"/>
<comment type="caution">
    <text evidence="10">Lacks conserved residue(s) required for the propagation of feature annotation.</text>
</comment>
<keyword evidence="13" id="KW-1185">Reference proteome</keyword>
<dbReference type="GO" id="GO:0017111">
    <property type="term" value="F:ribonucleoside triphosphate phosphatase activity"/>
    <property type="evidence" value="ECO:0007669"/>
    <property type="project" value="InterPro"/>
</dbReference>
<evidence type="ECO:0000256" key="2">
    <source>
        <dbReference type="ARBA" id="ARBA00011738"/>
    </source>
</evidence>
<dbReference type="Proteomes" id="UP000293347">
    <property type="component" value="Unassembled WGS sequence"/>
</dbReference>
<comment type="cofactor">
    <cofactor evidence="10">
        <name>Mg(2+)</name>
        <dbReference type="ChEBI" id="CHEBI:18420"/>
    </cofactor>
    <text evidence="10">Binds 1 Mg(2+) ion per subunit.</text>
</comment>
<feature type="binding site" evidence="10">
    <location>
        <position position="70"/>
    </location>
    <ligand>
        <name>substrate</name>
    </ligand>
</feature>
<keyword evidence="7 10" id="KW-0546">Nucleotide metabolism</keyword>
<comment type="function">
    <text evidence="10">Pyrophosphatase that catalyzes the hydrolysis of nucleoside triphosphates to their monophosphate derivatives, with a high preference for the non-canonical purine nucleotides XTP (xanthosine triphosphate), dITP (deoxyinosine triphosphate) and ITP. Seems to function as a house-cleaning enzyme that removes non-canonical purine nucleotides from the nucleotide pool, thus preventing their incorporation into DNA/RNA and avoiding chromosomal lesions.</text>
</comment>
<evidence type="ECO:0000256" key="11">
    <source>
        <dbReference type="RuleBase" id="RU003781"/>
    </source>
</evidence>
<dbReference type="InterPro" id="IPR029001">
    <property type="entry name" value="ITPase-like_fam"/>
</dbReference>
<sequence length="192" mass="21450">MRELVFATNNKHKTEEVEKLLSGKYKVLSLTDIGCDVDIPETGNSFAENALLKSSYVVAHYGMDCFADDSGLEIEALNNEPGIFSARYSGNRDDAENLRLVLKKMEGISNRRANFKTVIALIKEGQEHLFEGVIYGNIRLAPAGEKGFGYDPIFEPEGYEVTFAEMSMAQKNLISHRALAMNKLMAFLKEKD</sequence>
<dbReference type="AlphaFoldDB" id="A0A4R0NWQ4"/>
<dbReference type="GO" id="GO:0009117">
    <property type="term" value="P:nucleotide metabolic process"/>
    <property type="evidence" value="ECO:0007669"/>
    <property type="project" value="UniProtKB-KW"/>
</dbReference>
<protein>
    <recommendedName>
        <fullName evidence="10">dITP/XTP pyrophosphatase</fullName>
        <ecNumber evidence="10">3.6.1.66</ecNumber>
    </recommendedName>
    <alternativeName>
        <fullName evidence="10">Non-canonical purine NTP pyrophosphatase</fullName>
    </alternativeName>
    <alternativeName>
        <fullName evidence="10">Non-standard purine NTP pyrophosphatase</fullName>
    </alternativeName>
    <alternativeName>
        <fullName evidence="10">Nucleoside-triphosphate diphosphatase</fullName>
    </alternativeName>
    <alternativeName>
        <fullName evidence="10">Nucleoside-triphosphate pyrophosphatase</fullName>
        <shortName evidence="10">NTPase</shortName>
    </alternativeName>
</protein>
<dbReference type="HAMAP" id="MF_01405">
    <property type="entry name" value="Non_canon_purine_NTPase"/>
    <property type="match status" value="1"/>
</dbReference>
<comment type="catalytic activity">
    <reaction evidence="9 10">
        <text>XTP + H2O = XMP + diphosphate + H(+)</text>
        <dbReference type="Rhea" id="RHEA:28610"/>
        <dbReference type="ChEBI" id="CHEBI:15377"/>
        <dbReference type="ChEBI" id="CHEBI:15378"/>
        <dbReference type="ChEBI" id="CHEBI:33019"/>
        <dbReference type="ChEBI" id="CHEBI:57464"/>
        <dbReference type="ChEBI" id="CHEBI:61314"/>
        <dbReference type="EC" id="3.6.1.66"/>
    </reaction>
</comment>
<dbReference type="EC" id="3.6.1.66" evidence="10"/>
<dbReference type="GO" id="GO:0000166">
    <property type="term" value="F:nucleotide binding"/>
    <property type="evidence" value="ECO:0007669"/>
    <property type="project" value="UniProtKB-KW"/>
</dbReference>
<comment type="catalytic activity">
    <reaction evidence="10">
        <text>ITP + H2O = IMP + diphosphate + H(+)</text>
        <dbReference type="Rhea" id="RHEA:29399"/>
        <dbReference type="ChEBI" id="CHEBI:15377"/>
        <dbReference type="ChEBI" id="CHEBI:15378"/>
        <dbReference type="ChEBI" id="CHEBI:33019"/>
        <dbReference type="ChEBI" id="CHEBI:58053"/>
        <dbReference type="ChEBI" id="CHEBI:61402"/>
        <dbReference type="EC" id="3.6.1.66"/>
    </reaction>
</comment>
<keyword evidence="6 10" id="KW-0460">Magnesium</keyword>
<dbReference type="GO" id="GO:0036222">
    <property type="term" value="F:XTP diphosphatase activity"/>
    <property type="evidence" value="ECO:0007669"/>
    <property type="project" value="UniProtKB-UniRule"/>
</dbReference>
<accession>A0A4R0NWQ4</accession>
<evidence type="ECO:0000313" key="12">
    <source>
        <dbReference type="EMBL" id="TCD04035.1"/>
    </source>
</evidence>
<gene>
    <name evidence="12" type="primary">rdgB</name>
    <name evidence="12" type="ORF">EZ437_06425</name>
</gene>
<dbReference type="GO" id="GO:0005829">
    <property type="term" value="C:cytosol"/>
    <property type="evidence" value="ECO:0007669"/>
    <property type="project" value="TreeGrafter"/>
</dbReference>